<dbReference type="PANTHER" id="PTHR15481:SF0">
    <property type="entry name" value="LD23870P-RELATED"/>
    <property type="match status" value="1"/>
</dbReference>
<feature type="domain" description="RRM" evidence="3">
    <location>
        <begin position="20"/>
        <end position="100"/>
    </location>
</feature>
<reference evidence="4" key="1">
    <citation type="submission" date="2020-05" db="EMBL/GenBank/DDBJ databases">
        <title>Mycena genomes resolve the evolution of fungal bioluminescence.</title>
        <authorList>
            <person name="Tsai I.J."/>
        </authorList>
    </citation>
    <scope>NUCLEOTIDE SEQUENCE</scope>
    <source>
        <strain evidence="4">171206Taipei</strain>
    </source>
</reference>
<dbReference type="SMART" id="SM00360">
    <property type="entry name" value="RRM"/>
    <property type="match status" value="1"/>
</dbReference>
<dbReference type="InterPro" id="IPR012677">
    <property type="entry name" value="Nucleotide-bd_a/b_plait_sf"/>
</dbReference>
<evidence type="ECO:0000256" key="2">
    <source>
        <dbReference type="PROSITE-ProRule" id="PRU00176"/>
    </source>
</evidence>
<dbReference type="AlphaFoldDB" id="A0A8H6W6V3"/>
<dbReference type="PANTHER" id="PTHR15481">
    <property type="entry name" value="RIBONUCLEIC ACID BINDING PROTEIN S1"/>
    <property type="match status" value="1"/>
</dbReference>
<dbReference type="EMBL" id="JACAZF010000006">
    <property type="protein sequence ID" value="KAF7301479.1"/>
    <property type="molecule type" value="Genomic_DNA"/>
</dbReference>
<dbReference type="GO" id="GO:0005654">
    <property type="term" value="C:nucleoplasm"/>
    <property type="evidence" value="ECO:0007669"/>
    <property type="project" value="TreeGrafter"/>
</dbReference>
<dbReference type="GO" id="GO:0061574">
    <property type="term" value="C:ASAP complex"/>
    <property type="evidence" value="ECO:0007669"/>
    <property type="project" value="TreeGrafter"/>
</dbReference>
<dbReference type="OrthoDB" id="252020at2759"/>
<dbReference type="Gene3D" id="3.30.70.330">
    <property type="match status" value="1"/>
</dbReference>
<dbReference type="GO" id="GO:0003723">
    <property type="term" value="F:RNA binding"/>
    <property type="evidence" value="ECO:0007669"/>
    <property type="project" value="UniProtKB-UniRule"/>
</dbReference>
<evidence type="ECO:0000259" key="3">
    <source>
        <dbReference type="PROSITE" id="PS50102"/>
    </source>
</evidence>
<comment type="caution">
    <text evidence="4">The sequence shown here is derived from an EMBL/GenBank/DDBJ whole genome shotgun (WGS) entry which is preliminary data.</text>
</comment>
<dbReference type="GO" id="GO:0005737">
    <property type="term" value="C:cytoplasm"/>
    <property type="evidence" value="ECO:0007669"/>
    <property type="project" value="TreeGrafter"/>
</dbReference>
<dbReference type="GeneID" id="59346351"/>
<keyword evidence="5" id="KW-1185">Reference proteome</keyword>
<dbReference type="Proteomes" id="UP000636479">
    <property type="component" value="Unassembled WGS sequence"/>
</dbReference>
<dbReference type="InterPro" id="IPR000504">
    <property type="entry name" value="RRM_dom"/>
</dbReference>
<name>A0A8H6W6V3_9AGAR</name>
<sequence length="219" mass="22843">MSTRGRSLSPAMDVDKAGARVVVVTNLTRNVAETHLKTIFGFYGDIVQIDLPTFGKSGQNRGKAALEYNDSTAATKATSHMNGGQIDDRLRALVLALVLRAFAASHHPGLVTRIADDHIVAVDLLHVTHIAVLAPGLQFVVEHKTELALADALQATLGEDITVVALLLAVGHCVQAGHVLAPDHGPVLALIRLIRGTQGAEVGVVAGVALAQSVEGDGV</sequence>
<dbReference type="Pfam" id="PF00076">
    <property type="entry name" value="RRM_1"/>
    <property type="match status" value="1"/>
</dbReference>
<proteinExistence type="predicted"/>
<dbReference type="InterPro" id="IPR035979">
    <property type="entry name" value="RBD_domain_sf"/>
</dbReference>
<dbReference type="RefSeq" id="XP_037219479.1">
    <property type="nucleotide sequence ID" value="XM_037363835.1"/>
</dbReference>
<accession>A0A8H6W6V3</accession>
<dbReference type="PROSITE" id="PS50102">
    <property type="entry name" value="RRM"/>
    <property type="match status" value="1"/>
</dbReference>
<organism evidence="4 5">
    <name type="scientific">Mycena indigotica</name>
    <dbReference type="NCBI Taxonomy" id="2126181"/>
    <lineage>
        <taxon>Eukaryota</taxon>
        <taxon>Fungi</taxon>
        <taxon>Dikarya</taxon>
        <taxon>Basidiomycota</taxon>
        <taxon>Agaricomycotina</taxon>
        <taxon>Agaricomycetes</taxon>
        <taxon>Agaricomycetidae</taxon>
        <taxon>Agaricales</taxon>
        <taxon>Marasmiineae</taxon>
        <taxon>Mycenaceae</taxon>
        <taxon>Mycena</taxon>
    </lineage>
</organism>
<evidence type="ECO:0000313" key="5">
    <source>
        <dbReference type="Proteomes" id="UP000636479"/>
    </source>
</evidence>
<dbReference type="SUPFAM" id="SSF54928">
    <property type="entry name" value="RNA-binding domain, RBD"/>
    <property type="match status" value="1"/>
</dbReference>
<keyword evidence="1 2" id="KW-0694">RNA-binding</keyword>
<protein>
    <submittedName>
        <fullName evidence="4">RNA-binding domain-containing protein</fullName>
    </submittedName>
</protein>
<dbReference type="GO" id="GO:0000398">
    <property type="term" value="P:mRNA splicing, via spliceosome"/>
    <property type="evidence" value="ECO:0007669"/>
    <property type="project" value="TreeGrafter"/>
</dbReference>
<evidence type="ECO:0000256" key="1">
    <source>
        <dbReference type="ARBA" id="ARBA00022884"/>
    </source>
</evidence>
<evidence type="ECO:0000313" key="4">
    <source>
        <dbReference type="EMBL" id="KAF7301479.1"/>
    </source>
</evidence>
<gene>
    <name evidence="4" type="ORF">MIND_00713300</name>
</gene>